<dbReference type="Pfam" id="PF00528">
    <property type="entry name" value="BPD_transp_1"/>
    <property type="match status" value="1"/>
</dbReference>
<dbReference type="AlphaFoldDB" id="A0A2I8VKU6"/>
<evidence type="ECO:0000259" key="9">
    <source>
        <dbReference type="PROSITE" id="PS50928"/>
    </source>
</evidence>
<evidence type="ECO:0000256" key="7">
    <source>
        <dbReference type="ARBA" id="ARBA00023136"/>
    </source>
</evidence>
<feature type="domain" description="ABC transmembrane type-1" evidence="9">
    <location>
        <begin position="70"/>
        <end position="257"/>
    </location>
</feature>
<comment type="subcellular location">
    <subcellularLocation>
        <location evidence="1 8">Cell membrane</location>
        <topology evidence="1 8">Multi-pass membrane protein</topology>
    </subcellularLocation>
</comment>
<keyword evidence="3 8" id="KW-0813">Transport</keyword>
<feature type="transmembrane region" description="Helical" evidence="8">
    <location>
        <begin position="140"/>
        <end position="160"/>
    </location>
</feature>
<feature type="transmembrane region" description="Helical" evidence="8">
    <location>
        <begin position="190"/>
        <end position="219"/>
    </location>
</feature>
<dbReference type="InterPro" id="IPR051789">
    <property type="entry name" value="Bact_Polyamine_Transport"/>
</dbReference>
<keyword evidence="11" id="KW-1185">Reference proteome</keyword>
<dbReference type="RefSeq" id="WP_103426203.1">
    <property type="nucleotide sequence ID" value="NZ_CP026309.1"/>
</dbReference>
<dbReference type="InterPro" id="IPR000515">
    <property type="entry name" value="MetI-like"/>
</dbReference>
<dbReference type="GO" id="GO:0005886">
    <property type="term" value="C:plasma membrane"/>
    <property type="evidence" value="ECO:0007669"/>
    <property type="project" value="UniProtKB-SubCell"/>
</dbReference>
<dbReference type="CDD" id="cd06261">
    <property type="entry name" value="TM_PBP2"/>
    <property type="match status" value="1"/>
</dbReference>
<evidence type="ECO:0000256" key="8">
    <source>
        <dbReference type="RuleBase" id="RU363032"/>
    </source>
</evidence>
<evidence type="ECO:0000256" key="5">
    <source>
        <dbReference type="ARBA" id="ARBA00022692"/>
    </source>
</evidence>
<evidence type="ECO:0000256" key="2">
    <source>
        <dbReference type="ARBA" id="ARBA00007069"/>
    </source>
</evidence>
<evidence type="ECO:0000256" key="3">
    <source>
        <dbReference type="ARBA" id="ARBA00022448"/>
    </source>
</evidence>
<evidence type="ECO:0000313" key="10">
    <source>
        <dbReference type="EMBL" id="AUV82514.1"/>
    </source>
</evidence>
<dbReference type="PANTHER" id="PTHR43848:SF2">
    <property type="entry name" value="PUTRESCINE TRANSPORT SYSTEM PERMEASE PROTEIN POTI"/>
    <property type="match status" value="1"/>
</dbReference>
<feature type="transmembrane region" description="Helical" evidence="8">
    <location>
        <begin position="12"/>
        <end position="37"/>
    </location>
</feature>
<evidence type="ECO:0000313" key="11">
    <source>
        <dbReference type="Proteomes" id="UP000236584"/>
    </source>
</evidence>
<keyword evidence="7 8" id="KW-0472">Membrane</keyword>
<dbReference type="Gene3D" id="1.10.3720.10">
    <property type="entry name" value="MetI-like"/>
    <property type="match status" value="1"/>
</dbReference>
<dbReference type="OrthoDB" id="11163at2157"/>
<gene>
    <name evidence="10" type="ORF">C2R22_13410</name>
</gene>
<evidence type="ECO:0000256" key="6">
    <source>
        <dbReference type="ARBA" id="ARBA00022989"/>
    </source>
</evidence>
<dbReference type="InterPro" id="IPR035906">
    <property type="entry name" value="MetI-like_sf"/>
</dbReference>
<dbReference type="PANTHER" id="PTHR43848">
    <property type="entry name" value="PUTRESCINE TRANSPORT SYSTEM PERMEASE PROTEIN POTI"/>
    <property type="match status" value="1"/>
</dbReference>
<reference evidence="10 11" key="1">
    <citation type="submission" date="2018-01" db="EMBL/GenBank/DDBJ databases">
        <title>Complete genome sequence of Salinigranum rubrum GX10T, an extremely halophilic archaeon isolated from a marine solar saltern.</title>
        <authorList>
            <person name="Han S."/>
        </authorList>
    </citation>
    <scope>NUCLEOTIDE SEQUENCE [LARGE SCALE GENOMIC DNA]</scope>
    <source>
        <strain evidence="10 11">GX10</strain>
    </source>
</reference>
<dbReference type="GeneID" id="35593107"/>
<comment type="similarity">
    <text evidence="2">Belongs to the binding-protein-dependent transport system permease family. CysTW subfamily.</text>
</comment>
<protein>
    <recommendedName>
        <fullName evidence="9">ABC transmembrane type-1 domain-containing protein</fullName>
    </recommendedName>
</protein>
<dbReference type="Proteomes" id="UP000236584">
    <property type="component" value="Chromosome"/>
</dbReference>
<evidence type="ECO:0000256" key="4">
    <source>
        <dbReference type="ARBA" id="ARBA00022475"/>
    </source>
</evidence>
<dbReference type="EMBL" id="CP026309">
    <property type="protein sequence ID" value="AUV82514.1"/>
    <property type="molecule type" value="Genomic_DNA"/>
</dbReference>
<dbReference type="PROSITE" id="PS50928">
    <property type="entry name" value="ABC_TM1"/>
    <property type="match status" value="1"/>
</dbReference>
<keyword evidence="4" id="KW-1003">Cell membrane</keyword>
<feature type="transmembrane region" description="Helical" evidence="8">
    <location>
        <begin position="239"/>
        <end position="260"/>
    </location>
</feature>
<sequence length="266" mass="28714">MAQTVTHRTLGWLLRAVVVGVYLALFVPIIVMVLYSFDGSPIPIYPLNDLTLSWYTDLFGPYYSDFIEPLLNSLYVAFLTSVVATTLGGLGGFAISRYDFYGSSVYPFVLATPAMVPPLISAFGLFAFLQQTLGLQMSVYTTVVGHVALTLPFAAFIIAGKLGPEEELERAARDLGAGYVQMIREVTIPVLGPALVASLLLTFTISFGESAMVFLLSGSETLLPVALSERFAAGVSPRYNAVSTIVILITFGLFTLAELVRQNVGE</sequence>
<proteinExistence type="inferred from homology"/>
<name>A0A2I8VKU6_9EURY</name>
<organism evidence="10 11">
    <name type="scientific">Salinigranum rubrum</name>
    <dbReference type="NCBI Taxonomy" id="755307"/>
    <lineage>
        <taxon>Archaea</taxon>
        <taxon>Methanobacteriati</taxon>
        <taxon>Methanobacteriota</taxon>
        <taxon>Stenosarchaea group</taxon>
        <taxon>Halobacteria</taxon>
        <taxon>Halobacteriales</taxon>
        <taxon>Haloferacaceae</taxon>
        <taxon>Salinigranum</taxon>
    </lineage>
</organism>
<keyword evidence="6 8" id="KW-1133">Transmembrane helix</keyword>
<dbReference type="SUPFAM" id="SSF161098">
    <property type="entry name" value="MetI-like"/>
    <property type="match status" value="1"/>
</dbReference>
<accession>A0A2I8VKU6</accession>
<dbReference type="KEGG" id="srub:C2R22_13410"/>
<evidence type="ECO:0000256" key="1">
    <source>
        <dbReference type="ARBA" id="ARBA00004651"/>
    </source>
</evidence>
<feature type="transmembrane region" description="Helical" evidence="8">
    <location>
        <begin position="108"/>
        <end position="128"/>
    </location>
</feature>
<feature type="transmembrane region" description="Helical" evidence="8">
    <location>
        <begin position="74"/>
        <end position="96"/>
    </location>
</feature>
<keyword evidence="5 8" id="KW-0812">Transmembrane</keyword>
<dbReference type="GO" id="GO:0055085">
    <property type="term" value="P:transmembrane transport"/>
    <property type="evidence" value="ECO:0007669"/>
    <property type="project" value="InterPro"/>
</dbReference>